<keyword evidence="3" id="KW-1185">Reference proteome</keyword>
<keyword evidence="1" id="KW-0132">Cell division</keyword>
<keyword evidence="1" id="KW-0812">Transmembrane</keyword>
<reference evidence="2 3" key="1">
    <citation type="journal article" date="2019" name="Emerg. Microbes Infect.">
        <title>Comprehensive subspecies identification of 175 nontuberculous mycobacteria species based on 7547 genomic profiles.</title>
        <authorList>
            <person name="Matsumoto Y."/>
            <person name="Kinjo T."/>
            <person name="Motooka D."/>
            <person name="Nabeya D."/>
            <person name="Jung N."/>
            <person name="Uechi K."/>
            <person name="Horii T."/>
            <person name="Iida T."/>
            <person name="Fujita J."/>
            <person name="Nakamura S."/>
        </authorList>
    </citation>
    <scope>NUCLEOTIDE SEQUENCE [LARGE SCALE GENOMIC DNA]</scope>
    <source>
        <strain evidence="2 3">JCM 30996</strain>
    </source>
</reference>
<comment type="similarity">
    <text evidence="1">Belongs to the CwsA family.</text>
</comment>
<keyword evidence="1" id="KW-0472">Membrane</keyword>
<keyword evidence="1" id="KW-1133">Transmembrane helix</keyword>
<comment type="function">
    <text evidence="1">Required for regulated cell division, cell wall synthesis and the maintenance of cell shape.</text>
</comment>
<protein>
    <recommendedName>
        <fullName evidence="1">Cell wall synthesis protein CwsA</fullName>
    </recommendedName>
    <alternativeName>
        <fullName evidence="1">Cell wall synthesis and cell shape protein A</fullName>
    </alternativeName>
</protein>
<dbReference type="GO" id="GO:0051301">
    <property type="term" value="P:cell division"/>
    <property type="evidence" value="ECO:0007669"/>
    <property type="project" value="UniProtKB-UniRule"/>
</dbReference>
<comment type="caution">
    <text evidence="2">The sequence shown here is derived from an EMBL/GenBank/DDBJ whole genome shotgun (WGS) entry which is preliminary data.</text>
</comment>
<dbReference type="InterPro" id="IPR024245">
    <property type="entry name" value="CwsA"/>
</dbReference>
<comment type="subcellular location">
    <subcellularLocation>
        <location evidence="1">Cell membrane</location>
        <topology evidence="1">Single-pass membrane protein</topology>
    </subcellularLocation>
    <text evidence="1">Localizes to poles and midcell sites.</text>
</comment>
<keyword evidence="1" id="KW-1003">Cell membrane</keyword>
<dbReference type="HAMAP" id="MF_00927">
    <property type="entry name" value="CwsA"/>
    <property type="match status" value="1"/>
</dbReference>
<dbReference type="RefSeq" id="WP_163887472.1">
    <property type="nucleotide sequence ID" value="NZ_BLLB01000002.1"/>
</dbReference>
<dbReference type="GO" id="GO:0005886">
    <property type="term" value="C:plasma membrane"/>
    <property type="evidence" value="ECO:0007669"/>
    <property type="project" value="UniProtKB-SubCell"/>
</dbReference>
<dbReference type="Pfam" id="PF10814">
    <property type="entry name" value="CwsA"/>
    <property type="match status" value="1"/>
</dbReference>
<keyword evidence="1" id="KW-0133">Cell shape</keyword>
<feature type="transmembrane region" description="Helical" evidence="1">
    <location>
        <begin position="103"/>
        <end position="123"/>
    </location>
</feature>
<evidence type="ECO:0000256" key="1">
    <source>
        <dbReference type="HAMAP-Rule" id="MF_00927"/>
    </source>
</evidence>
<sequence length="144" mass="14966">MSSKTVVRLTPSQRLGRGLKNSVAGPVDVTRGAVGVGLDSVRSSAAWVGNRYQRGRVARQLKADLATAQDAISAEISAAQEVVAGLPDALDKARRSRGRRRPVLLAGIGLAVLAGGAAAFTIIRRSTQPEPSPLPPSVEVAPRP</sequence>
<organism evidence="2 3">
    <name type="scientific">Mycolicibacterium hippocampi</name>
    <dbReference type="NCBI Taxonomy" id="659824"/>
    <lineage>
        <taxon>Bacteria</taxon>
        <taxon>Bacillati</taxon>
        <taxon>Actinomycetota</taxon>
        <taxon>Actinomycetes</taxon>
        <taxon>Mycobacteriales</taxon>
        <taxon>Mycobacteriaceae</taxon>
        <taxon>Mycolicibacterium</taxon>
    </lineage>
</organism>
<proteinExistence type="inferred from homology"/>
<name>A0A7I9ZHK6_9MYCO</name>
<accession>A0A7I9ZHK6</accession>
<dbReference type="GO" id="GO:0008360">
    <property type="term" value="P:regulation of cell shape"/>
    <property type="evidence" value="ECO:0007669"/>
    <property type="project" value="UniProtKB-UniRule"/>
</dbReference>
<dbReference type="Proteomes" id="UP000465304">
    <property type="component" value="Unassembled WGS sequence"/>
</dbReference>
<dbReference type="GO" id="GO:0042546">
    <property type="term" value="P:cell wall biogenesis"/>
    <property type="evidence" value="ECO:0007669"/>
    <property type="project" value="UniProtKB-UniRule"/>
</dbReference>
<keyword evidence="1" id="KW-0131">Cell cycle</keyword>
<dbReference type="AlphaFoldDB" id="A0A7I9ZHK6"/>
<evidence type="ECO:0000313" key="2">
    <source>
        <dbReference type="EMBL" id="GFH00501.1"/>
    </source>
</evidence>
<evidence type="ECO:0000313" key="3">
    <source>
        <dbReference type="Proteomes" id="UP000465304"/>
    </source>
</evidence>
<dbReference type="EMBL" id="BLLB01000002">
    <property type="protein sequence ID" value="GFH00501.1"/>
    <property type="molecule type" value="Genomic_DNA"/>
</dbReference>
<gene>
    <name evidence="1 2" type="primary">cwsA</name>
    <name evidence="2" type="ORF">MHIP_09840</name>
</gene>